<dbReference type="Gene3D" id="3.40.250.10">
    <property type="entry name" value="Rhodanese-like domain"/>
    <property type="match status" value="1"/>
</dbReference>
<feature type="domain" description="Cyclic nucleotide-binding" evidence="2">
    <location>
        <begin position="18"/>
        <end position="116"/>
    </location>
</feature>
<evidence type="ECO:0000259" key="3">
    <source>
        <dbReference type="PROSITE" id="PS50206"/>
    </source>
</evidence>
<dbReference type="GO" id="GO:0005829">
    <property type="term" value="C:cytosol"/>
    <property type="evidence" value="ECO:0007669"/>
    <property type="project" value="TreeGrafter"/>
</dbReference>
<dbReference type="InterPro" id="IPR001763">
    <property type="entry name" value="Rhodanese-like_dom"/>
</dbReference>
<protein>
    <submittedName>
        <fullName evidence="4">Cyclic nucleotide-binding domain-containing protein</fullName>
    </submittedName>
</protein>
<dbReference type="SUPFAM" id="SSF52821">
    <property type="entry name" value="Rhodanese/Cell cycle control phosphatase"/>
    <property type="match status" value="1"/>
</dbReference>
<accession>A0A832J2Y2</accession>
<name>A0A832J2Y2_9GAMM</name>
<evidence type="ECO:0000259" key="2">
    <source>
        <dbReference type="PROSITE" id="PS50042"/>
    </source>
</evidence>
<feature type="region of interest" description="Disordered" evidence="1">
    <location>
        <begin position="69"/>
        <end position="92"/>
    </location>
</feature>
<dbReference type="InterPro" id="IPR050503">
    <property type="entry name" value="cAMP-dep_PK_reg_su-like"/>
</dbReference>
<dbReference type="AlphaFoldDB" id="A0A832J2Y2"/>
<dbReference type="InterPro" id="IPR018488">
    <property type="entry name" value="cNMP-bd_CS"/>
</dbReference>
<dbReference type="SUPFAM" id="SSF51206">
    <property type="entry name" value="cAMP-binding domain-like"/>
    <property type="match status" value="2"/>
</dbReference>
<dbReference type="Pfam" id="PF00581">
    <property type="entry name" value="Rhodanese"/>
    <property type="match status" value="1"/>
</dbReference>
<sequence>MNGNNDSVNLMVLMRLQPINSLLEEQVAELADQTQEQCLRAGSTLFKEGDTSTDLIYLIEGEIEITSSSGETHTIKSSSSASRRPLSEQTPHHGTAVAISPILYISIDSDLVDTMLTWAESAAAESEEVIMSGNDIINIDTSSLKNKLQNSPNFRKLPAANIDLLLEKMEPIRICAGETIIRQGDEGDYFYVIEQGEALVTRTTDDDNNGDDAIDMIHLSEGSTFGESALISDNPRNATVSMQTNGVLLRLNKENFLKLMQEPTQDWVNYNEAMNKINKGAVWIDTRSHADFNSGHLACAINIPMNEAHRRSQGLDSSKHYICYCQTGRRSSATAFILSQYGLEVSVLKDGLPSIDTDIEMVAEAS</sequence>
<dbReference type="InterPro" id="IPR000595">
    <property type="entry name" value="cNMP-bd_dom"/>
</dbReference>
<dbReference type="PANTHER" id="PTHR11635">
    <property type="entry name" value="CAMP-DEPENDENT PROTEIN KINASE REGULATORY CHAIN"/>
    <property type="match status" value="1"/>
</dbReference>
<proteinExistence type="predicted"/>
<dbReference type="EMBL" id="DRNF01000196">
    <property type="protein sequence ID" value="HHJ80605.1"/>
    <property type="molecule type" value="Genomic_DNA"/>
</dbReference>
<feature type="domain" description="Cyclic nucleotide-binding" evidence="2">
    <location>
        <begin position="153"/>
        <end position="260"/>
    </location>
</feature>
<dbReference type="PROSITE" id="PS00888">
    <property type="entry name" value="CNMP_BINDING_1"/>
    <property type="match status" value="1"/>
</dbReference>
<organism evidence="4">
    <name type="scientific">Candidatus Tenderia electrophaga</name>
    <dbReference type="NCBI Taxonomy" id="1748243"/>
    <lineage>
        <taxon>Bacteria</taxon>
        <taxon>Pseudomonadati</taxon>
        <taxon>Pseudomonadota</taxon>
        <taxon>Gammaproteobacteria</taxon>
        <taxon>Candidatus Tenderiales</taxon>
        <taxon>Candidatus Tenderiaceae</taxon>
        <taxon>Candidatus Tenderia</taxon>
    </lineage>
</organism>
<dbReference type="Proteomes" id="UP000885832">
    <property type="component" value="Unassembled WGS sequence"/>
</dbReference>
<dbReference type="InterPro" id="IPR036873">
    <property type="entry name" value="Rhodanese-like_dom_sf"/>
</dbReference>
<gene>
    <name evidence="4" type="ORF">ENJ65_03125</name>
</gene>
<reference evidence="4" key="1">
    <citation type="journal article" date="2020" name="mSystems">
        <title>Genome- and Community-Level Interaction Insights into Carbon Utilization and Element Cycling Functions of Hydrothermarchaeota in Hydrothermal Sediment.</title>
        <authorList>
            <person name="Zhou Z."/>
            <person name="Liu Y."/>
            <person name="Xu W."/>
            <person name="Pan J."/>
            <person name="Luo Z.H."/>
            <person name="Li M."/>
        </authorList>
    </citation>
    <scope>NUCLEOTIDE SEQUENCE [LARGE SCALE GENOMIC DNA]</scope>
    <source>
        <strain evidence="4">HyVt-505</strain>
    </source>
</reference>
<dbReference type="CDD" id="cd00038">
    <property type="entry name" value="CAP_ED"/>
    <property type="match status" value="2"/>
</dbReference>
<feature type="domain" description="Rhodanese" evidence="3">
    <location>
        <begin position="277"/>
        <end position="364"/>
    </location>
</feature>
<dbReference type="InterPro" id="IPR018490">
    <property type="entry name" value="cNMP-bd_dom_sf"/>
</dbReference>
<comment type="caution">
    <text evidence="4">The sequence shown here is derived from an EMBL/GenBank/DDBJ whole genome shotgun (WGS) entry which is preliminary data.</text>
</comment>
<dbReference type="PROSITE" id="PS50206">
    <property type="entry name" value="RHODANESE_3"/>
    <property type="match status" value="1"/>
</dbReference>
<dbReference type="PRINTS" id="PR00103">
    <property type="entry name" value="CAMPKINASE"/>
</dbReference>
<feature type="compositionally biased region" description="Low complexity" evidence="1">
    <location>
        <begin position="69"/>
        <end position="82"/>
    </location>
</feature>
<dbReference type="Gene3D" id="2.60.120.10">
    <property type="entry name" value="Jelly Rolls"/>
    <property type="match status" value="2"/>
</dbReference>
<dbReference type="SMART" id="SM00100">
    <property type="entry name" value="cNMP"/>
    <property type="match status" value="2"/>
</dbReference>
<dbReference type="CDD" id="cd00158">
    <property type="entry name" value="RHOD"/>
    <property type="match status" value="1"/>
</dbReference>
<dbReference type="InterPro" id="IPR014710">
    <property type="entry name" value="RmlC-like_jellyroll"/>
</dbReference>
<dbReference type="PROSITE" id="PS50042">
    <property type="entry name" value="CNMP_BINDING_3"/>
    <property type="match status" value="2"/>
</dbReference>
<evidence type="ECO:0000256" key="1">
    <source>
        <dbReference type="SAM" id="MobiDB-lite"/>
    </source>
</evidence>
<dbReference type="SMART" id="SM00450">
    <property type="entry name" value="RHOD"/>
    <property type="match status" value="1"/>
</dbReference>
<dbReference type="PANTHER" id="PTHR11635:SF152">
    <property type="entry name" value="CAMP-DEPENDENT PROTEIN KINASE TYPE I REGULATORY SUBUNIT-RELATED"/>
    <property type="match status" value="1"/>
</dbReference>
<dbReference type="GO" id="GO:0005952">
    <property type="term" value="C:cAMP-dependent protein kinase complex"/>
    <property type="evidence" value="ECO:0007669"/>
    <property type="project" value="InterPro"/>
</dbReference>
<evidence type="ECO:0000313" key="4">
    <source>
        <dbReference type="EMBL" id="HHJ80605.1"/>
    </source>
</evidence>
<dbReference type="Pfam" id="PF00027">
    <property type="entry name" value="cNMP_binding"/>
    <property type="match status" value="2"/>
</dbReference>